<evidence type="ECO:0000313" key="2">
    <source>
        <dbReference type="EMBL" id="KAJ5512136.1"/>
    </source>
</evidence>
<comment type="caution">
    <text evidence="2">The sequence shown here is derived from an EMBL/GenBank/DDBJ whole genome shotgun (WGS) entry which is preliminary data.</text>
</comment>
<evidence type="ECO:0008006" key="4">
    <source>
        <dbReference type="Google" id="ProtNLM"/>
    </source>
</evidence>
<dbReference type="InterPro" id="IPR036397">
    <property type="entry name" value="RNaseH_sf"/>
</dbReference>
<feature type="region of interest" description="Disordered" evidence="1">
    <location>
        <begin position="110"/>
        <end position="148"/>
    </location>
</feature>
<feature type="region of interest" description="Disordered" evidence="1">
    <location>
        <begin position="386"/>
        <end position="418"/>
    </location>
</feature>
<dbReference type="SUPFAM" id="SSF53098">
    <property type="entry name" value="Ribonuclease H-like"/>
    <property type="match status" value="1"/>
</dbReference>
<sequence length="418" mass="45558">MEISISSAVPGRFYIQQIPRQRGRDTIKPVTGQAIGSHTALIPNPAANPARGRPVKAAGTTSIDPAKEALGQPIGLPVLDPRVPLVPINALLPHERVQAQYRATLACNPDPEHYLGGPTPLYKTSTPERSSPTPISSPTPSQGEVLAEGNESSLSFDQSFSQLEPNEKIKTKQDADKRFSWQLGHDFVGFVSLLDGRVAFDIANNILQLPIPPNVCKRLVYFCDASIRSAWGAVGIVWSENFTSTNWVGTGVCYPDSIESTATLELFAIARTLKIAIEEIDTDHAGVSQDLLVDRLFFQPHLHQTRSNSHQMSKEVFIFTDDIFALRRIGGHLAYLPDGNVSRQLEEISRHSETLSQLGVHLELHLSPGHCGIPGNEAADMVAKMTQNELERKKTRLTTESAEDEPANVTPGPSSGTS</sequence>
<reference evidence="2" key="2">
    <citation type="journal article" date="2023" name="IMA Fungus">
        <title>Comparative genomic study of the Penicillium genus elucidates a diverse pangenome and 15 lateral gene transfer events.</title>
        <authorList>
            <person name="Petersen C."/>
            <person name="Sorensen T."/>
            <person name="Nielsen M.R."/>
            <person name="Sondergaard T.E."/>
            <person name="Sorensen J.L."/>
            <person name="Fitzpatrick D.A."/>
            <person name="Frisvad J.C."/>
            <person name="Nielsen K.L."/>
        </authorList>
    </citation>
    <scope>NUCLEOTIDE SEQUENCE</scope>
    <source>
        <strain evidence="2">IBT 29495</strain>
    </source>
</reference>
<protein>
    <recommendedName>
        <fullName evidence="4">RNase H type-1 domain-containing protein</fullName>
    </recommendedName>
</protein>
<dbReference type="AlphaFoldDB" id="A0A9X0C7T5"/>
<evidence type="ECO:0000256" key="1">
    <source>
        <dbReference type="SAM" id="MobiDB-lite"/>
    </source>
</evidence>
<dbReference type="GO" id="GO:0003676">
    <property type="term" value="F:nucleic acid binding"/>
    <property type="evidence" value="ECO:0007669"/>
    <property type="project" value="InterPro"/>
</dbReference>
<evidence type="ECO:0000313" key="3">
    <source>
        <dbReference type="Proteomes" id="UP001149954"/>
    </source>
</evidence>
<dbReference type="InterPro" id="IPR012337">
    <property type="entry name" value="RNaseH-like_sf"/>
</dbReference>
<proteinExistence type="predicted"/>
<accession>A0A9X0C7T5</accession>
<gene>
    <name evidence="2" type="ORF">N7463_001688</name>
</gene>
<feature type="compositionally biased region" description="Low complexity" evidence="1">
    <location>
        <begin position="124"/>
        <end position="141"/>
    </location>
</feature>
<reference evidence="2" key="1">
    <citation type="submission" date="2022-12" db="EMBL/GenBank/DDBJ databases">
        <authorList>
            <person name="Petersen C."/>
        </authorList>
    </citation>
    <scope>NUCLEOTIDE SEQUENCE</scope>
    <source>
        <strain evidence="2">IBT 29495</strain>
    </source>
</reference>
<name>A0A9X0C7T5_9EURO</name>
<dbReference type="OrthoDB" id="3548481at2759"/>
<dbReference type="Gene3D" id="3.30.420.10">
    <property type="entry name" value="Ribonuclease H-like superfamily/Ribonuclease H"/>
    <property type="match status" value="1"/>
</dbReference>
<keyword evidence="3" id="KW-1185">Reference proteome</keyword>
<organism evidence="2 3">
    <name type="scientific">Penicillium fimorum</name>
    <dbReference type="NCBI Taxonomy" id="1882269"/>
    <lineage>
        <taxon>Eukaryota</taxon>
        <taxon>Fungi</taxon>
        <taxon>Dikarya</taxon>
        <taxon>Ascomycota</taxon>
        <taxon>Pezizomycotina</taxon>
        <taxon>Eurotiomycetes</taxon>
        <taxon>Eurotiomycetidae</taxon>
        <taxon>Eurotiales</taxon>
        <taxon>Aspergillaceae</taxon>
        <taxon>Penicillium</taxon>
    </lineage>
</organism>
<dbReference type="Proteomes" id="UP001149954">
    <property type="component" value="Unassembled WGS sequence"/>
</dbReference>
<dbReference type="EMBL" id="JAPWDS010000002">
    <property type="protein sequence ID" value="KAJ5512136.1"/>
    <property type="molecule type" value="Genomic_DNA"/>
</dbReference>